<keyword evidence="7" id="KW-1185">Reference proteome</keyword>
<evidence type="ECO:0000259" key="4">
    <source>
        <dbReference type="Pfam" id="PF00370"/>
    </source>
</evidence>
<keyword evidence="3 6" id="KW-0418">Kinase</keyword>
<dbReference type="SUPFAM" id="SSF53067">
    <property type="entry name" value="Actin-like ATPase domain"/>
    <property type="match status" value="2"/>
</dbReference>
<dbReference type="EC" id="2.7.1.-" evidence="6"/>
<organism evidence="6 7">
    <name type="scientific">Cellvibrio fontiphilus</name>
    <dbReference type="NCBI Taxonomy" id="1815559"/>
    <lineage>
        <taxon>Bacteria</taxon>
        <taxon>Pseudomonadati</taxon>
        <taxon>Pseudomonadota</taxon>
        <taxon>Gammaproteobacteria</taxon>
        <taxon>Cellvibrionales</taxon>
        <taxon>Cellvibrionaceae</taxon>
        <taxon>Cellvibrio</taxon>
    </lineage>
</organism>
<dbReference type="PANTHER" id="PTHR43095">
    <property type="entry name" value="SUGAR KINASE"/>
    <property type="match status" value="1"/>
</dbReference>
<evidence type="ECO:0000259" key="5">
    <source>
        <dbReference type="Pfam" id="PF21546"/>
    </source>
</evidence>
<feature type="domain" description="Carbohydrate kinase FGGY N-terminal" evidence="4">
    <location>
        <begin position="5"/>
        <end position="239"/>
    </location>
</feature>
<dbReference type="GO" id="GO:0016301">
    <property type="term" value="F:kinase activity"/>
    <property type="evidence" value="ECO:0007669"/>
    <property type="project" value="UniProtKB-KW"/>
</dbReference>
<evidence type="ECO:0000256" key="3">
    <source>
        <dbReference type="ARBA" id="ARBA00022777"/>
    </source>
</evidence>
<protein>
    <submittedName>
        <fullName evidence="6">FGGY-family carbohydrate kinase</fullName>
        <ecNumber evidence="6">2.7.1.-</ecNumber>
    </submittedName>
</protein>
<dbReference type="InterPro" id="IPR018484">
    <property type="entry name" value="FGGY_N"/>
</dbReference>
<keyword evidence="2 6" id="KW-0808">Transferase</keyword>
<accession>A0ABV7FGQ0</accession>
<dbReference type="Pfam" id="PF21546">
    <property type="entry name" value="FGGY_C_2"/>
    <property type="match status" value="1"/>
</dbReference>
<comment type="caution">
    <text evidence="6">The sequence shown here is derived from an EMBL/GenBank/DDBJ whole genome shotgun (WGS) entry which is preliminary data.</text>
</comment>
<dbReference type="CDD" id="cd07772">
    <property type="entry name" value="ASKHA_NBD_FGGY_NaCK-like"/>
    <property type="match status" value="1"/>
</dbReference>
<evidence type="ECO:0000256" key="2">
    <source>
        <dbReference type="ARBA" id="ARBA00022679"/>
    </source>
</evidence>
<reference evidence="7" key="1">
    <citation type="journal article" date="2019" name="Int. J. Syst. Evol. Microbiol.">
        <title>The Global Catalogue of Microorganisms (GCM) 10K type strain sequencing project: providing services to taxonomists for standard genome sequencing and annotation.</title>
        <authorList>
            <consortium name="The Broad Institute Genomics Platform"/>
            <consortium name="The Broad Institute Genome Sequencing Center for Infectious Disease"/>
            <person name="Wu L."/>
            <person name="Ma J."/>
        </authorList>
    </citation>
    <scope>NUCLEOTIDE SEQUENCE [LARGE SCALE GENOMIC DNA]</scope>
    <source>
        <strain evidence="7">KCTC 52237</strain>
    </source>
</reference>
<evidence type="ECO:0000256" key="1">
    <source>
        <dbReference type="ARBA" id="ARBA00009156"/>
    </source>
</evidence>
<dbReference type="Pfam" id="PF00370">
    <property type="entry name" value="FGGY_N"/>
    <property type="match status" value="1"/>
</dbReference>
<dbReference type="EMBL" id="JBHRTF010000003">
    <property type="protein sequence ID" value="MFC3115074.1"/>
    <property type="molecule type" value="Genomic_DNA"/>
</dbReference>
<evidence type="ECO:0000313" key="7">
    <source>
        <dbReference type="Proteomes" id="UP001595555"/>
    </source>
</evidence>
<dbReference type="PANTHER" id="PTHR43095:SF5">
    <property type="entry name" value="XYLULOSE KINASE"/>
    <property type="match status" value="1"/>
</dbReference>
<gene>
    <name evidence="6" type="ORF">ACFODX_05835</name>
</gene>
<evidence type="ECO:0000313" key="6">
    <source>
        <dbReference type="EMBL" id="MFC3115074.1"/>
    </source>
</evidence>
<dbReference type="Proteomes" id="UP001595555">
    <property type="component" value="Unassembled WGS sequence"/>
</dbReference>
<dbReference type="InterPro" id="IPR043129">
    <property type="entry name" value="ATPase_NBD"/>
</dbReference>
<dbReference type="InterPro" id="IPR049382">
    <property type="entry name" value="FGGY_C_2"/>
</dbReference>
<dbReference type="RefSeq" id="WP_378117039.1">
    <property type="nucleotide sequence ID" value="NZ_JBHRTF010000003.1"/>
</dbReference>
<sequence length="479" mass="52401">MMKAVLDIGKTNVKLQLVDAEGRLSHSYSRKNTPLESGLYPHADVDAIWQWLLETLASYPAAAEITALIVTTHGATAALINSNVPAADALVLPVLDYEFAGINSCDQAYQAVRPGFSETLSPDLPAGLNLGRQIFWLQQQFPAQFAQATQLLMYPQYWAWRLTGQLVGEVTSLGCHTDLWAPLTQRYSSLVEQCHWQALMPPLQPAWQSLGVIRPEIANATGLSPACEVHVGLHDSNASYLRYLCNEQTQTASFTVVSTGTWTILMQAQGRLRDLHLRRDTLANCDVFGDPIACARFMGGREYEEICQRLGGDVNTPVSAQQLQTALDNLWMVTPDFSSGNGPFGGLAPKLQCPLPAPSAGAIATLYSALMIDQRLSDLQASGAIYIEGAFLKNPLLCALLAQLRSGQPVYLSNDDTGTVQGALLLTQFPQVTPFAQASRAPLTEQTRPHARIDLVPCKASQFQGLEQYRQRWYALIGQ</sequence>
<comment type="similarity">
    <text evidence="1">Belongs to the FGGY kinase family.</text>
</comment>
<dbReference type="Gene3D" id="3.30.420.40">
    <property type="match status" value="2"/>
</dbReference>
<feature type="domain" description="Carbohydrate kinase FGGY C-terminal" evidence="5">
    <location>
        <begin position="252"/>
        <end position="428"/>
    </location>
</feature>
<proteinExistence type="inferred from homology"/>
<dbReference type="InterPro" id="IPR050406">
    <property type="entry name" value="FGGY_Carb_Kinase"/>
</dbReference>
<name>A0ABV7FGQ0_9GAMM</name>